<evidence type="ECO:0000313" key="2">
    <source>
        <dbReference type="EMBL" id="KAJ7374846.1"/>
    </source>
</evidence>
<organism evidence="2 3">
    <name type="scientific">Desmophyllum pertusum</name>
    <dbReference type="NCBI Taxonomy" id="174260"/>
    <lineage>
        <taxon>Eukaryota</taxon>
        <taxon>Metazoa</taxon>
        <taxon>Cnidaria</taxon>
        <taxon>Anthozoa</taxon>
        <taxon>Hexacorallia</taxon>
        <taxon>Scleractinia</taxon>
        <taxon>Caryophylliina</taxon>
        <taxon>Caryophylliidae</taxon>
        <taxon>Desmophyllum</taxon>
    </lineage>
</organism>
<feature type="region of interest" description="Disordered" evidence="1">
    <location>
        <begin position="40"/>
        <end position="59"/>
    </location>
</feature>
<accession>A0A9X0CTE2</accession>
<dbReference type="EMBL" id="MU826827">
    <property type="protein sequence ID" value="KAJ7374846.1"/>
    <property type="molecule type" value="Genomic_DNA"/>
</dbReference>
<keyword evidence="3" id="KW-1185">Reference proteome</keyword>
<feature type="region of interest" description="Disordered" evidence="1">
    <location>
        <begin position="1"/>
        <end position="24"/>
    </location>
</feature>
<evidence type="ECO:0000313" key="3">
    <source>
        <dbReference type="Proteomes" id="UP001163046"/>
    </source>
</evidence>
<evidence type="ECO:0000256" key="1">
    <source>
        <dbReference type="SAM" id="MobiDB-lite"/>
    </source>
</evidence>
<comment type="caution">
    <text evidence="2">The sequence shown here is derived from an EMBL/GenBank/DDBJ whole genome shotgun (WGS) entry which is preliminary data.</text>
</comment>
<proteinExistence type="predicted"/>
<dbReference type="Proteomes" id="UP001163046">
    <property type="component" value="Unassembled WGS sequence"/>
</dbReference>
<reference evidence="2" key="1">
    <citation type="submission" date="2023-01" db="EMBL/GenBank/DDBJ databases">
        <title>Genome assembly of the deep-sea coral Lophelia pertusa.</title>
        <authorList>
            <person name="Herrera S."/>
            <person name="Cordes E."/>
        </authorList>
    </citation>
    <scope>NUCLEOTIDE SEQUENCE</scope>
    <source>
        <strain evidence="2">USNM1676648</strain>
        <tissue evidence="2">Polyp</tissue>
    </source>
</reference>
<sequence>MPQLWNNRDNQLTGRHQNIEHSPHKLSGASLQVSLFEEFEDENPDDFGENRDAEDDKTDENDITIIVSACLPSTTEDAVVNYFENSKEICGDLQRLLEQPHRIVRKDHNSLYASFLRKDYHQTQLGSMFKDSTKRQLKTACALLGEIQ</sequence>
<feature type="compositionally biased region" description="Polar residues" evidence="1">
    <location>
        <begin position="1"/>
        <end position="16"/>
    </location>
</feature>
<dbReference type="AlphaFoldDB" id="A0A9X0CTE2"/>
<name>A0A9X0CTE2_9CNID</name>
<gene>
    <name evidence="2" type="ORF">OS493_005199</name>
</gene>
<protein>
    <submittedName>
        <fullName evidence="2">Uncharacterized protein</fullName>
    </submittedName>
</protein>